<keyword evidence="1 6" id="KW-0285">Flavoprotein</keyword>
<evidence type="ECO:0000256" key="2">
    <source>
        <dbReference type="ARBA" id="ARBA00022643"/>
    </source>
</evidence>
<sequence length="218" mass="25175">MKKLLYITVNSKPETLSASRTVGRALVNEITSTYPEFEVEELDLYKVHIPRLEYQYFASRNCMVEKEALEKLPPKEQEEVHKIVKLCDQFKEADVVVIATPMWSLSFPAPLKEYMDCIIQVGKTISFEGMMPKGLLDDKPRTVVYVQSSGANIMWMMNPLFNKGLHYIEDMMKFMGIKKFEELLVDGTGETPEEKEKAIEKAKKKIKAVVKHLEFEKE</sequence>
<keyword evidence="4 6" id="KW-0520">NAD</keyword>
<dbReference type="RefSeq" id="WP_055244505.1">
    <property type="nucleotide sequence ID" value="NZ_CP071249.1"/>
</dbReference>
<dbReference type="EMBL" id="CP071250">
    <property type="protein sequence ID" value="UUF07523.1"/>
    <property type="molecule type" value="Genomic_DNA"/>
</dbReference>
<accession>A0A9Q9CPP3</accession>
<feature type="binding site" evidence="6">
    <location>
        <begin position="17"/>
        <end position="19"/>
    </location>
    <ligand>
        <name>FMN</name>
        <dbReference type="ChEBI" id="CHEBI:58210"/>
    </ligand>
</feature>
<name>A0A9Q9CPP3_9FIRM</name>
<comment type="catalytic activity">
    <reaction evidence="6">
        <text>2 a quinone + NADH + H(+) = 2 a 1,4-benzosemiquinone + NAD(+)</text>
        <dbReference type="Rhea" id="RHEA:65952"/>
        <dbReference type="ChEBI" id="CHEBI:15378"/>
        <dbReference type="ChEBI" id="CHEBI:57540"/>
        <dbReference type="ChEBI" id="CHEBI:57945"/>
        <dbReference type="ChEBI" id="CHEBI:132124"/>
        <dbReference type="ChEBI" id="CHEBI:134225"/>
    </reaction>
</comment>
<keyword evidence="3 6" id="KW-0560">Oxidoreductase</keyword>
<dbReference type="InterPro" id="IPR029039">
    <property type="entry name" value="Flavoprotein-like_sf"/>
</dbReference>
<comment type="caution">
    <text evidence="6">Lacks conserved residue(s) required for the propagation of feature annotation.</text>
</comment>
<dbReference type="Proteomes" id="UP001058016">
    <property type="component" value="Chromosome"/>
</dbReference>
<dbReference type="Gene3D" id="3.40.50.360">
    <property type="match status" value="1"/>
</dbReference>
<evidence type="ECO:0000313" key="9">
    <source>
        <dbReference type="EMBL" id="UUF07523.1"/>
    </source>
</evidence>
<comment type="function">
    <text evidence="6">Quinone reductase that provides resistance to thiol-specific stress caused by electrophilic quinones.</text>
</comment>
<dbReference type="GO" id="GO:0009055">
    <property type="term" value="F:electron transfer activity"/>
    <property type="evidence" value="ECO:0007669"/>
    <property type="project" value="UniProtKB-UniRule"/>
</dbReference>
<dbReference type="GO" id="GO:0010181">
    <property type="term" value="F:FMN binding"/>
    <property type="evidence" value="ECO:0007669"/>
    <property type="project" value="UniProtKB-UniRule"/>
</dbReference>
<evidence type="ECO:0000313" key="11">
    <source>
        <dbReference type="Proteomes" id="UP001058072"/>
    </source>
</evidence>
<evidence type="ECO:0000256" key="4">
    <source>
        <dbReference type="ARBA" id="ARBA00023027"/>
    </source>
</evidence>
<evidence type="ECO:0000256" key="3">
    <source>
        <dbReference type="ARBA" id="ARBA00023002"/>
    </source>
</evidence>
<keyword evidence="2 6" id="KW-0288">FMN</keyword>
<dbReference type="SUPFAM" id="SSF52218">
    <property type="entry name" value="Flavoproteins"/>
    <property type="match status" value="1"/>
</dbReference>
<evidence type="ECO:0000256" key="1">
    <source>
        <dbReference type="ARBA" id="ARBA00022630"/>
    </source>
</evidence>
<dbReference type="PANTHER" id="PTHR43741:SF4">
    <property type="entry name" value="FMN-DEPENDENT NADH:QUINONE OXIDOREDUCTASE"/>
    <property type="match status" value="1"/>
</dbReference>
<dbReference type="EC" id="1.6.5.-" evidence="6"/>
<comment type="function">
    <text evidence="6">Also exhibits azoreductase activity. Catalyzes the reductive cleavage of the azo bond in aromatic azo compounds to the corresponding amines.</text>
</comment>
<protein>
    <recommendedName>
        <fullName evidence="6">FMN dependent NADH:quinone oxidoreductase</fullName>
        <ecNumber evidence="6">1.6.5.-</ecNumber>
    </recommendedName>
    <alternativeName>
        <fullName evidence="6">Azo-dye reductase</fullName>
    </alternativeName>
    <alternativeName>
        <fullName evidence="6">FMN-dependent NADH-azo compound oxidoreductase</fullName>
    </alternativeName>
    <alternativeName>
        <fullName evidence="6">FMN-dependent NADH-azoreductase</fullName>
        <ecNumber evidence="6">1.7.1.17</ecNumber>
    </alternativeName>
</protein>
<comment type="subunit">
    <text evidence="6">Homodimer.</text>
</comment>
<dbReference type="PANTHER" id="PTHR43741">
    <property type="entry name" value="FMN-DEPENDENT NADH-AZOREDUCTASE 1"/>
    <property type="match status" value="1"/>
</dbReference>
<proteinExistence type="inferred from homology"/>
<reference evidence="9 10" key="1">
    <citation type="submission" date="2021-03" db="EMBL/GenBank/DDBJ databases">
        <title>Comparative Genomics and Metabolomics in the genus Turicibacter.</title>
        <authorList>
            <person name="Maki J."/>
            <person name="Looft T."/>
        </authorList>
    </citation>
    <scope>NUCLEOTIDE SEQUENCE</scope>
    <source>
        <strain evidence="9">ISU324</strain>
        <strain evidence="8 10">MMM721</strain>
    </source>
</reference>
<feature type="domain" description="Flavodoxin-like fold" evidence="7">
    <location>
        <begin position="2"/>
        <end position="208"/>
    </location>
</feature>
<dbReference type="InterPro" id="IPR050104">
    <property type="entry name" value="FMN-dep_NADH:Q_OxRdtase_AzoR1"/>
</dbReference>
<dbReference type="GO" id="GO:0016655">
    <property type="term" value="F:oxidoreductase activity, acting on NAD(P)H, quinone or similar compound as acceptor"/>
    <property type="evidence" value="ECO:0007669"/>
    <property type="project" value="InterPro"/>
</dbReference>
<dbReference type="GO" id="GO:0016652">
    <property type="term" value="F:oxidoreductase activity, acting on NAD(P)H as acceptor"/>
    <property type="evidence" value="ECO:0007669"/>
    <property type="project" value="UniProtKB-UniRule"/>
</dbReference>
<dbReference type="EC" id="1.7.1.17" evidence="6"/>
<dbReference type="Pfam" id="PF02525">
    <property type="entry name" value="Flavodoxin_2"/>
    <property type="match status" value="1"/>
</dbReference>
<gene>
    <name evidence="6" type="primary">azoR</name>
    <name evidence="8" type="ORF">J0J69_01485</name>
    <name evidence="9" type="ORF">J0J70_07730</name>
</gene>
<keyword evidence="10" id="KW-1185">Reference proteome</keyword>
<evidence type="ECO:0000256" key="5">
    <source>
        <dbReference type="ARBA" id="ARBA00048542"/>
    </source>
</evidence>
<comment type="catalytic activity">
    <reaction evidence="5">
        <text>N,N-dimethyl-1,4-phenylenediamine + anthranilate + 2 NAD(+) = 2-(4-dimethylaminophenyl)diazenylbenzoate + 2 NADH + 2 H(+)</text>
        <dbReference type="Rhea" id="RHEA:55872"/>
        <dbReference type="ChEBI" id="CHEBI:15378"/>
        <dbReference type="ChEBI" id="CHEBI:15783"/>
        <dbReference type="ChEBI" id="CHEBI:16567"/>
        <dbReference type="ChEBI" id="CHEBI:57540"/>
        <dbReference type="ChEBI" id="CHEBI:57945"/>
        <dbReference type="ChEBI" id="CHEBI:71579"/>
        <dbReference type="EC" id="1.7.1.17"/>
    </reaction>
    <physiologicalReaction direction="right-to-left" evidence="5">
        <dbReference type="Rhea" id="RHEA:55874"/>
    </physiologicalReaction>
</comment>
<dbReference type="InterPro" id="IPR023048">
    <property type="entry name" value="NADH:quinone_OxRdtase_FMN_depd"/>
</dbReference>
<dbReference type="HAMAP" id="MF_01216">
    <property type="entry name" value="Azoreductase_type1"/>
    <property type="match status" value="1"/>
</dbReference>
<evidence type="ECO:0000259" key="7">
    <source>
        <dbReference type="Pfam" id="PF02525"/>
    </source>
</evidence>
<dbReference type="Proteomes" id="UP001058072">
    <property type="component" value="Chromosome"/>
</dbReference>
<dbReference type="EMBL" id="CP071249">
    <property type="protein sequence ID" value="UUF06291.1"/>
    <property type="molecule type" value="Genomic_DNA"/>
</dbReference>
<evidence type="ECO:0000256" key="6">
    <source>
        <dbReference type="HAMAP-Rule" id="MF_01216"/>
    </source>
</evidence>
<comment type="cofactor">
    <cofactor evidence="6">
        <name>FMN</name>
        <dbReference type="ChEBI" id="CHEBI:58210"/>
    </cofactor>
    <text evidence="6">Binds 1 FMN per subunit.</text>
</comment>
<comment type="similarity">
    <text evidence="6">Belongs to the azoreductase type 1 family.</text>
</comment>
<dbReference type="InterPro" id="IPR003680">
    <property type="entry name" value="Flavodoxin_fold"/>
</dbReference>
<evidence type="ECO:0000313" key="8">
    <source>
        <dbReference type="EMBL" id="UUF06291.1"/>
    </source>
</evidence>
<organism evidence="9 11">
    <name type="scientific">Turicibacter bilis</name>
    <dbReference type="NCBI Taxonomy" id="2735723"/>
    <lineage>
        <taxon>Bacteria</taxon>
        <taxon>Bacillati</taxon>
        <taxon>Bacillota</taxon>
        <taxon>Erysipelotrichia</taxon>
        <taxon>Erysipelotrichales</taxon>
        <taxon>Turicibacteraceae</taxon>
        <taxon>Turicibacter</taxon>
    </lineage>
</organism>
<evidence type="ECO:0000313" key="10">
    <source>
        <dbReference type="Proteomes" id="UP001058016"/>
    </source>
</evidence>
<dbReference type="AlphaFoldDB" id="A0A9Q9CPP3"/>